<dbReference type="EMBL" id="GAPW01000898">
    <property type="protein sequence ID" value="JAC12700.1"/>
    <property type="molecule type" value="mRNA"/>
</dbReference>
<proteinExistence type="evidence at transcript level"/>
<keyword evidence="1" id="KW-0833">Ubl conjugation pathway</keyword>
<dbReference type="VEuPathDB" id="VectorBase:AALF022026"/>
<feature type="non-terminal residue" evidence="5">
    <location>
        <position position="1"/>
    </location>
</feature>
<evidence type="ECO:0000313" key="5">
    <source>
        <dbReference type="EMBL" id="JAC12700.1"/>
    </source>
</evidence>
<dbReference type="VEuPathDB" id="VectorBase:AALFPA_065424"/>
<reference evidence="5" key="1">
    <citation type="journal article" date="2014" name="PLoS Negl. Trop. Dis.">
        <title>Identification and characterization of seminal fluid proteins in the Asian tiger mosquito, Aedes albopictus.</title>
        <authorList>
            <person name="Boes K.E."/>
            <person name="Ribeiro J.M."/>
            <person name="Wong A."/>
            <person name="Harrington L.C."/>
            <person name="Wolfner M.F."/>
            <person name="Sirot L.K."/>
        </authorList>
    </citation>
    <scope>NUCLEOTIDE SEQUENCE</scope>
    <source>
        <tissue evidence="5">Reproductive organs</tissue>
    </source>
</reference>
<dbReference type="InterPro" id="IPR036047">
    <property type="entry name" value="F-box-like_dom_sf"/>
</dbReference>
<feature type="repeat" description="TPR" evidence="2">
    <location>
        <begin position="129"/>
        <end position="162"/>
    </location>
</feature>
<organism evidence="5">
    <name type="scientific">Aedes albopictus</name>
    <name type="common">Asian tiger mosquito</name>
    <name type="synonym">Stegomyia albopicta</name>
    <dbReference type="NCBI Taxonomy" id="7160"/>
    <lineage>
        <taxon>Eukaryota</taxon>
        <taxon>Metazoa</taxon>
        <taxon>Ecdysozoa</taxon>
        <taxon>Arthropoda</taxon>
        <taxon>Hexapoda</taxon>
        <taxon>Insecta</taxon>
        <taxon>Pterygota</taxon>
        <taxon>Neoptera</taxon>
        <taxon>Endopterygota</taxon>
        <taxon>Diptera</taxon>
        <taxon>Nematocera</taxon>
        <taxon>Culicoidea</taxon>
        <taxon>Culicidae</taxon>
        <taxon>Culicinae</taxon>
        <taxon>Aedini</taxon>
        <taxon>Aedes</taxon>
        <taxon>Stegomyia</taxon>
    </lineage>
</organism>
<dbReference type="AlphaFoldDB" id="A0A023ETM6"/>
<dbReference type="InterPro" id="IPR045464">
    <property type="entry name" value="Hrt3/FBXO9_C"/>
</dbReference>
<feature type="region of interest" description="Disordered" evidence="3">
    <location>
        <begin position="89"/>
        <end position="121"/>
    </location>
</feature>
<dbReference type="Pfam" id="PF12937">
    <property type="entry name" value="F-box-like"/>
    <property type="match status" value="1"/>
</dbReference>
<evidence type="ECO:0000256" key="1">
    <source>
        <dbReference type="ARBA" id="ARBA00022786"/>
    </source>
</evidence>
<dbReference type="PANTHER" id="PTHR12874">
    <property type="entry name" value="F-BOX ONLY PROTEIN 48-RELATED"/>
    <property type="match status" value="1"/>
</dbReference>
<protein>
    <submittedName>
        <fullName evidence="5">Putative f-box only protein 9</fullName>
    </submittedName>
</protein>
<dbReference type="SUPFAM" id="SSF81383">
    <property type="entry name" value="F-box domain"/>
    <property type="match status" value="1"/>
</dbReference>
<dbReference type="PROSITE" id="PS50005">
    <property type="entry name" value="TPR"/>
    <property type="match status" value="1"/>
</dbReference>
<dbReference type="Gene3D" id="1.20.1280.50">
    <property type="match status" value="1"/>
</dbReference>
<dbReference type="Pfam" id="PF19270">
    <property type="entry name" value="FBO_C"/>
    <property type="match status" value="1"/>
</dbReference>
<evidence type="ECO:0000259" key="4">
    <source>
        <dbReference type="PROSITE" id="PS50181"/>
    </source>
</evidence>
<evidence type="ECO:0000256" key="2">
    <source>
        <dbReference type="PROSITE-ProRule" id="PRU00339"/>
    </source>
</evidence>
<evidence type="ECO:0000256" key="3">
    <source>
        <dbReference type="SAM" id="MobiDB-lite"/>
    </source>
</evidence>
<dbReference type="VEuPathDB" id="VectorBase:AALC636_022520"/>
<dbReference type="PANTHER" id="PTHR12874:SF29">
    <property type="entry name" value="F-BOX ONLY PROTEIN 9"/>
    <property type="match status" value="1"/>
</dbReference>
<dbReference type="GO" id="GO:0019005">
    <property type="term" value="C:SCF ubiquitin ligase complex"/>
    <property type="evidence" value="ECO:0007669"/>
    <property type="project" value="TreeGrafter"/>
</dbReference>
<dbReference type="InterPro" id="IPR019734">
    <property type="entry name" value="TPR_rpt"/>
</dbReference>
<dbReference type="GO" id="GO:0005737">
    <property type="term" value="C:cytoplasm"/>
    <property type="evidence" value="ECO:0007669"/>
    <property type="project" value="TreeGrafter"/>
</dbReference>
<dbReference type="CDD" id="cd22089">
    <property type="entry name" value="F-box_FBXO9"/>
    <property type="match status" value="1"/>
</dbReference>
<dbReference type="InterPro" id="IPR001810">
    <property type="entry name" value="F-box_dom"/>
</dbReference>
<dbReference type="GO" id="GO:0031146">
    <property type="term" value="P:SCF-dependent proteasomal ubiquitin-dependent protein catabolic process"/>
    <property type="evidence" value="ECO:0007669"/>
    <property type="project" value="TreeGrafter"/>
</dbReference>
<sequence>AATVDRRRQQKIFKVTQLRRRQTTNHSEPDSNRRNGTIMDSTGDAGKEDDDESSSSLEVLAPPSERKGSSSETIQSALDEFRVKWQQELKKDGGSPSGGSLLREKPRSGGGSNASLQKDKENVSIEQQARALFLQGSELEHSGKVFEAMRLYRKAVQLVPDIEFKIYDITKQQDPKSACMDLEIEKLSNGLTQVDLEDDENLENVDLVLRFQSLLSKSGKLFESASAADKMLIVTSAHFSDLPMEVILYILRWVVSNELDLKSMERFARVCRGFYLLARDSEIWKRACVRLWGVNVGHLKGSPFGTWREMYINRPRVHFHGCYISRTSYLRYGENSFQDQFYRPVQLVEYYRYFRFFADGKVLMLTSAEEPQVCVGRLKNRYALQAETLHGHYRLHNDEVIIAVQRNRSNIQSQRPGRKKEITGEYGQQTFYLELNIVSSAKRAFSQLHWKQYSMVQTRNDQEKTTLFELAPNKYPPLYFSRVKSYHQESEGPLQVDSQLHLTNTHTHTHTHSDNKVRNESDYCFQNLTLLL</sequence>
<accession>A0A023ETM6</accession>
<feature type="region of interest" description="Disordered" evidence="3">
    <location>
        <begin position="1"/>
        <end position="73"/>
    </location>
</feature>
<feature type="domain" description="F-box" evidence="4">
    <location>
        <begin position="236"/>
        <end position="287"/>
    </location>
</feature>
<keyword evidence="2" id="KW-0802">TPR repeat</keyword>
<dbReference type="PROSITE" id="PS50181">
    <property type="entry name" value="FBOX"/>
    <property type="match status" value="1"/>
</dbReference>
<name>A0A023ETM6_AEDAL</name>